<reference evidence="3 4" key="1">
    <citation type="journal article" date="2014" name="Int. J. Syst. Evol. Microbiol.">
        <title>Complete genome sequence of Corynebacterium casei LMG S-19264T (=DSM 44701T), isolated from a smear-ripened cheese.</title>
        <authorList>
            <consortium name="US DOE Joint Genome Institute (JGI-PGF)"/>
            <person name="Walter F."/>
            <person name="Albersmeier A."/>
            <person name="Kalinowski J."/>
            <person name="Ruckert C."/>
        </authorList>
    </citation>
    <scope>NUCLEOTIDE SEQUENCE [LARGE SCALE GENOMIC DNA]</scope>
    <source>
        <strain evidence="3 4">CGMCC 4.7215</strain>
    </source>
</reference>
<evidence type="ECO:0000313" key="3">
    <source>
        <dbReference type="EMBL" id="MFC7125440.1"/>
    </source>
</evidence>
<dbReference type="Proteomes" id="UP001596414">
    <property type="component" value="Unassembled WGS sequence"/>
</dbReference>
<keyword evidence="1" id="KW-0175">Coiled coil</keyword>
<evidence type="ECO:0000256" key="2">
    <source>
        <dbReference type="SAM" id="MobiDB-lite"/>
    </source>
</evidence>
<protein>
    <submittedName>
        <fullName evidence="3">Uncharacterized protein</fullName>
    </submittedName>
</protein>
<dbReference type="EMBL" id="JBHSZQ010000004">
    <property type="protein sequence ID" value="MFC7125440.1"/>
    <property type="molecule type" value="Genomic_DNA"/>
</dbReference>
<evidence type="ECO:0000256" key="1">
    <source>
        <dbReference type="SAM" id="Coils"/>
    </source>
</evidence>
<comment type="caution">
    <text evidence="3">The sequence shown here is derived from an EMBL/GenBank/DDBJ whole genome shotgun (WGS) entry which is preliminary data.</text>
</comment>
<feature type="coiled-coil region" evidence="1">
    <location>
        <begin position="42"/>
        <end position="72"/>
    </location>
</feature>
<organism evidence="3 4">
    <name type="scientific">Halovenus rubra</name>
    <dbReference type="NCBI Taxonomy" id="869890"/>
    <lineage>
        <taxon>Archaea</taxon>
        <taxon>Methanobacteriati</taxon>
        <taxon>Methanobacteriota</taxon>
        <taxon>Stenosarchaea group</taxon>
        <taxon>Halobacteria</taxon>
        <taxon>Halobacteriales</taxon>
        <taxon>Haloarculaceae</taxon>
        <taxon>Halovenus</taxon>
    </lineage>
</organism>
<dbReference type="RefSeq" id="WP_267636435.1">
    <property type="nucleotide sequence ID" value="NZ_JAODIY010000004.1"/>
</dbReference>
<dbReference type="AlphaFoldDB" id="A0ABD5X8E4"/>
<sequence>MNETIKRILGALGWGESGQSRGESEQEAESTFVPSQMDASVLEAHGMETTRAEQELTQLQEKAEQLEKQKRDQ</sequence>
<proteinExistence type="predicted"/>
<gene>
    <name evidence="3" type="ORF">ACFQJ7_05220</name>
</gene>
<feature type="region of interest" description="Disordered" evidence="2">
    <location>
        <begin position="1"/>
        <end position="35"/>
    </location>
</feature>
<name>A0ABD5X8E4_9EURY</name>
<accession>A0ABD5X8E4</accession>
<evidence type="ECO:0000313" key="4">
    <source>
        <dbReference type="Proteomes" id="UP001596414"/>
    </source>
</evidence>